<dbReference type="OrthoDB" id="8186948at2759"/>
<accession>A0A084VTI6</accession>
<evidence type="ECO:0000313" key="2">
    <source>
        <dbReference type="EMBL" id="KFB41280.1"/>
    </source>
</evidence>
<dbReference type="VEuPathDB" id="VectorBase:ASIC008872"/>
<gene>
    <name evidence="2" type="ORF">ZHAS_00008872</name>
</gene>
<evidence type="ECO:0000313" key="3">
    <source>
        <dbReference type="EnsemblMetazoa" id="ASIC008872-PA"/>
    </source>
</evidence>
<dbReference type="Proteomes" id="UP000030765">
    <property type="component" value="Unassembled WGS sequence"/>
</dbReference>
<dbReference type="VEuPathDB" id="VectorBase:ASIS002409"/>
<organism evidence="2">
    <name type="scientific">Anopheles sinensis</name>
    <name type="common">Mosquito</name>
    <dbReference type="NCBI Taxonomy" id="74873"/>
    <lineage>
        <taxon>Eukaryota</taxon>
        <taxon>Metazoa</taxon>
        <taxon>Ecdysozoa</taxon>
        <taxon>Arthropoda</taxon>
        <taxon>Hexapoda</taxon>
        <taxon>Insecta</taxon>
        <taxon>Pterygota</taxon>
        <taxon>Neoptera</taxon>
        <taxon>Endopterygota</taxon>
        <taxon>Diptera</taxon>
        <taxon>Nematocera</taxon>
        <taxon>Culicoidea</taxon>
        <taxon>Culicidae</taxon>
        <taxon>Anophelinae</taxon>
        <taxon>Anopheles</taxon>
    </lineage>
</organism>
<name>A0A084VTI6_ANOSI</name>
<dbReference type="EnsemblMetazoa" id="ASIC008872-RA">
    <property type="protein sequence ID" value="ASIC008872-PA"/>
    <property type="gene ID" value="ASIC008872"/>
</dbReference>
<dbReference type="STRING" id="74873.A0A084VTI6"/>
<proteinExistence type="predicted"/>
<reference evidence="3" key="2">
    <citation type="submission" date="2020-05" db="UniProtKB">
        <authorList>
            <consortium name="EnsemblMetazoa"/>
        </authorList>
    </citation>
    <scope>IDENTIFICATION</scope>
</reference>
<dbReference type="EMBL" id="ATLV01016357">
    <property type="status" value="NOT_ANNOTATED_CDS"/>
    <property type="molecule type" value="Genomic_DNA"/>
</dbReference>
<keyword evidence="4" id="KW-1185">Reference proteome</keyword>
<evidence type="ECO:0000256" key="1">
    <source>
        <dbReference type="SAM" id="MobiDB-lite"/>
    </source>
</evidence>
<reference evidence="2 4" key="1">
    <citation type="journal article" date="2014" name="BMC Genomics">
        <title>Genome sequence of Anopheles sinensis provides insight into genetics basis of mosquito competence for malaria parasites.</title>
        <authorList>
            <person name="Zhou D."/>
            <person name="Zhang D."/>
            <person name="Ding G."/>
            <person name="Shi L."/>
            <person name="Hou Q."/>
            <person name="Ye Y."/>
            <person name="Xu Y."/>
            <person name="Zhou H."/>
            <person name="Xiong C."/>
            <person name="Li S."/>
            <person name="Yu J."/>
            <person name="Hong S."/>
            <person name="Yu X."/>
            <person name="Zou P."/>
            <person name="Chen C."/>
            <person name="Chang X."/>
            <person name="Wang W."/>
            <person name="Lv Y."/>
            <person name="Sun Y."/>
            <person name="Ma L."/>
            <person name="Shen B."/>
            <person name="Zhu C."/>
        </authorList>
    </citation>
    <scope>NUCLEOTIDE SEQUENCE [LARGE SCALE GENOMIC DNA]</scope>
</reference>
<evidence type="ECO:0000313" key="4">
    <source>
        <dbReference type="Proteomes" id="UP000030765"/>
    </source>
</evidence>
<dbReference type="EMBL" id="KE525079">
    <property type="protein sequence ID" value="KFB41280.1"/>
    <property type="molecule type" value="Genomic_DNA"/>
</dbReference>
<sequence>MAMAACYPTYDHMTGGSTNVGSVQQLQQQQQSPVAATSQLHHLSSRLSAAAAAAAVAAAASSSRSVPQDFSIPLHVDCSVEYELPNQAKPPVGARVEPLLMIHPCYFRKMESQRRSPFVNNMPNSSRSSGGGPRGWGDIEKTSMAAAVPRDFQAGPESLPLKAGVMAAANLPPLFTPLMTAAFPPMQQVSCYNV</sequence>
<protein>
    <submittedName>
        <fullName evidence="2">AGAP013096-PA-like protein</fullName>
    </submittedName>
</protein>
<dbReference type="AlphaFoldDB" id="A0A084VTI6"/>
<feature type="region of interest" description="Disordered" evidence="1">
    <location>
        <begin position="118"/>
        <end position="139"/>
    </location>
</feature>